<evidence type="ECO:0000256" key="1">
    <source>
        <dbReference type="SAM" id="Phobius"/>
    </source>
</evidence>
<sequence length="164" mass="18846">MIVNSICTPALIYLIFSVAHVLIDTFKGLYNTALIKIFLTIFMTFILNYLCQAGLGILSWLIIFVPFILMTVIVTMLLFTFNLDPKTGKIRKETGRKGIDRDIVLYHDHGEGENGNLKHGIGIRDGYESAGPLEDKRNYRFKLDSEYTQGPEMRHIRDQRLLNY</sequence>
<feature type="transmembrane region" description="Helical" evidence="1">
    <location>
        <begin position="6"/>
        <end position="26"/>
    </location>
</feature>
<evidence type="ECO:0000313" key="2">
    <source>
        <dbReference type="EMBL" id="QHT37686.1"/>
    </source>
</evidence>
<reference evidence="2" key="1">
    <citation type="journal article" date="2020" name="Nature">
        <title>Giant virus diversity and host interactions through global metagenomics.</title>
        <authorList>
            <person name="Schulz F."/>
            <person name="Roux S."/>
            <person name="Paez-Espino D."/>
            <person name="Jungbluth S."/>
            <person name="Walsh D.A."/>
            <person name="Denef V.J."/>
            <person name="McMahon K.D."/>
            <person name="Konstantinidis K.T."/>
            <person name="Eloe-Fadrosh E.A."/>
            <person name="Kyrpides N.C."/>
            <person name="Woyke T."/>
        </authorList>
    </citation>
    <scope>NUCLEOTIDE SEQUENCE</scope>
    <source>
        <strain evidence="2">GVMAG-S-ERX555997-44</strain>
    </source>
</reference>
<organism evidence="2">
    <name type="scientific">viral metagenome</name>
    <dbReference type="NCBI Taxonomy" id="1070528"/>
    <lineage>
        <taxon>unclassified sequences</taxon>
        <taxon>metagenomes</taxon>
        <taxon>organismal metagenomes</taxon>
    </lineage>
</organism>
<feature type="transmembrane region" description="Helical" evidence="1">
    <location>
        <begin position="33"/>
        <end position="51"/>
    </location>
</feature>
<name>A0A6C0F793_9ZZZZ</name>
<dbReference type="EMBL" id="MN738805">
    <property type="protein sequence ID" value="QHT37686.1"/>
    <property type="molecule type" value="Genomic_DNA"/>
</dbReference>
<keyword evidence="1" id="KW-0812">Transmembrane</keyword>
<dbReference type="AlphaFoldDB" id="A0A6C0F793"/>
<protein>
    <submittedName>
        <fullName evidence="2">Uncharacterized protein</fullName>
    </submittedName>
</protein>
<feature type="transmembrane region" description="Helical" evidence="1">
    <location>
        <begin position="57"/>
        <end position="81"/>
    </location>
</feature>
<keyword evidence="1" id="KW-1133">Transmembrane helix</keyword>
<proteinExistence type="predicted"/>
<accession>A0A6C0F793</accession>
<keyword evidence="1" id="KW-0472">Membrane</keyword>